<sequence>MPAFGYSLPQFITGWPCWRTSRDLERASMENDARHVAMTIYAYQRKLSPTLPLDVAIQATLAMAASAIRHNPTAV</sequence>
<evidence type="ECO:0000313" key="2">
    <source>
        <dbReference type="Proteomes" id="UP000033618"/>
    </source>
</evidence>
<reference evidence="1 2" key="1">
    <citation type="submission" date="2015-03" db="EMBL/GenBank/DDBJ databases">
        <title>Draft Genome Sequence of Burkholderia andropogonis type strain ICMP2807, isolated from Sorghum bicolor.</title>
        <authorList>
            <person name="Lopes-Santos L."/>
            <person name="Castro D.B."/>
            <person name="Ottoboni L.M."/>
            <person name="Park D."/>
            <person name="Weirc B.S."/>
            <person name="Destefano S.A."/>
        </authorList>
    </citation>
    <scope>NUCLEOTIDE SEQUENCE [LARGE SCALE GENOMIC DNA]</scope>
    <source>
        <strain evidence="1 2">ICMP2807</strain>
    </source>
</reference>
<name>A0A0F5K5E8_9BURK</name>
<evidence type="ECO:0000313" key="1">
    <source>
        <dbReference type="EMBL" id="KKB65356.1"/>
    </source>
</evidence>
<dbReference type="AlphaFoldDB" id="A0A0F5K5E8"/>
<organism evidence="1 2">
    <name type="scientific">Robbsia andropogonis</name>
    <dbReference type="NCBI Taxonomy" id="28092"/>
    <lineage>
        <taxon>Bacteria</taxon>
        <taxon>Pseudomonadati</taxon>
        <taxon>Pseudomonadota</taxon>
        <taxon>Betaproteobacteria</taxon>
        <taxon>Burkholderiales</taxon>
        <taxon>Burkholderiaceae</taxon>
        <taxon>Robbsia</taxon>
    </lineage>
</organism>
<dbReference type="PATRIC" id="fig|28092.6.peg.445"/>
<keyword evidence="2" id="KW-1185">Reference proteome</keyword>
<proteinExistence type="predicted"/>
<protein>
    <submittedName>
        <fullName evidence="1">Uncharacterized protein</fullName>
    </submittedName>
</protein>
<dbReference type="EMBL" id="LAQU01000001">
    <property type="protein sequence ID" value="KKB65356.1"/>
    <property type="molecule type" value="Genomic_DNA"/>
</dbReference>
<dbReference type="STRING" id="28092.WM40_01910"/>
<accession>A0A0F5K5E8</accession>
<comment type="caution">
    <text evidence="1">The sequence shown here is derived from an EMBL/GenBank/DDBJ whole genome shotgun (WGS) entry which is preliminary data.</text>
</comment>
<gene>
    <name evidence="1" type="ORF">WM40_01910</name>
</gene>
<dbReference type="Proteomes" id="UP000033618">
    <property type="component" value="Unassembled WGS sequence"/>
</dbReference>